<protein>
    <submittedName>
        <fullName evidence="1">Uncharacterized protein</fullName>
    </submittedName>
</protein>
<organism evidence="1 2">
    <name type="scientific">Bacillus mycoides</name>
    <dbReference type="NCBI Taxonomy" id="1405"/>
    <lineage>
        <taxon>Bacteria</taxon>
        <taxon>Bacillati</taxon>
        <taxon>Bacillota</taxon>
        <taxon>Bacilli</taxon>
        <taxon>Bacillales</taxon>
        <taxon>Bacillaceae</taxon>
        <taxon>Bacillus</taxon>
        <taxon>Bacillus cereus group</taxon>
    </lineage>
</organism>
<proteinExistence type="predicted"/>
<dbReference type="RefSeq" id="WP_000658304.1">
    <property type="nucleotide sequence ID" value="NZ_CP128131.1"/>
</dbReference>
<comment type="caution">
    <text evidence="1">The sequence shown here is derived from an EMBL/GenBank/DDBJ whole genome shotgun (WGS) entry which is preliminary data.</text>
</comment>
<dbReference type="Proteomes" id="UP000190696">
    <property type="component" value="Unassembled WGS sequence"/>
</dbReference>
<evidence type="ECO:0000313" key="1">
    <source>
        <dbReference type="EMBL" id="OOR04013.1"/>
    </source>
</evidence>
<evidence type="ECO:0000313" key="2">
    <source>
        <dbReference type="Proteomes" id="UP000190696"/>
    </source>
</evidence>
<dbReference type="AlphaFoldDB" id="A0A1S9T1X5"/>
<sequence>MKEIDKYMFLQEAAIRWGIPYETVKNKVKPSLAKEEQIDSMIERGLIKYFEPPRDPNRIYKRDQKSWLVSIDAMHEWFGEPKNKK</sequence>
<reference evidence="1 2" key="1">
    <citation type="submission" date="2017-01" db="EMBL/GenBank/DDBJ databases">
        <title>Bacillus cereus isolates.</title>
        <authorList>
            <person name="Beno S.M."/>
        </authorList>
    </citation>
    <scope>NUCLEOTIDE SEQUENCE [LARGE SCALE GENOMIC DNA]</scope>
    <source>
        <strain evidence="1 2">FSL W7-1108</strain>
    </source>
</reference>
<gene>
    <name evidence="1" type="ORF">BW900_24360</name>
</gene>
<dbReference type="EMBL" id="MUAI01000030">
    <property type="protein sequence ID" value="OOR04013.1"/>
    <property type="molecule type" value="Genomic_DNA"/>
</dbReference>
<name>A0A1S9T1X5_BACMY</name>
<accession>A0A1S9T1X5</accession>